<dbReference type="VEuPathDB" id="VectorBase:ASIS018698"/>
<dbReference type="EnsemblMetazoa" id="ASIC010454-RA">
    <property type="protein sequence ID" value="ASIC010454-PA"/>
    <property type="gene ID" value="ASIC010454"/>
</dbReference>
<dbReference type="SUPFAM" id="SSF52047">
    <property type="entry name" value="RNI-like"/>
    <property type="match status" value="1"/>
</dbReference>
<dbReference type="Gene3D" id="3.80.10.10">
    <property type="entry name" value="Ribonuclease Inhibitor"/>
    <property type="match status" value="1"/>
</dbReference>
<dbReference type="InterPro" id="IPR001810">
    <property type="entry name" value="F-box_dom"/>
</dbReference>
<dbReference type="InterPro" id="IPR001611">
    <property type="entry name" value="Leu-rich_rpt"/>
</dbReference>
<organism evidence="2">
    <name type="scientific">Anopheles sinensis</name>
    <name type="common">Mosquito</name>
    <dbReference type="NCBI Taxonomy" id="74873"/>
    <lineage>
        <taxon>Eukaryota</taxon>
        <taxon>Metazoa</taxon>
        <taxon>Ecdysozoa</taxon>
        <taxon>Arthropoda</taxon>
        <taxon>Hexapoda</taxon>
        <taxon>Insecta</taxon>
        <taxon>Pterygota</taxon>
        <taxon>Neoptera</taxon>
        <taxon>Endopterygota</taxon>
        <taxon>Diptera</taxon>
        <taxon>Nematocera</taxon>
        <taxon>Culicoidea</taxon>
        <taxon>Culicidae</taxon>
        <taxon>Anophelinae</taxon>
        <taxon>Anopheles</taxon>
    </lineage>
</organism>
<evidence type="ECO:0000313" key="2">
    <source>
        <dbReference type="EMBL" id="KFB42714.1"/>
    </source>
</evidence>
<dbReference type="Proteomes" id="UP000030765">
    <property type="component" value="Unassembled WGS sequence"/>
</dbReference>
<dbReference type="InterPro" id="IPR032675">
    <property type="entry name" value="LRR_dom_sf"/>
</dbReference>
<dbReference type="EMBL" id="KE525212">
    <property type="protein sequence ID" value="KFB42714.1"/>
    <property type="molecule type" value="Genomic_DNA"/>
</dbReference>
<dbReference type="PROSITE" id="PS50181">
    <property type="entry name" value="FBOX"/>
    <property type="match status" value="1"/>
</dbReference>
<dbReference type="STRING" id="74873.A0A084VXM0"/>
<proteinExistence type="predicted"/>
<dbReference type="Pfam" id="PF12937">
    <property type="entry name" value="F-box-like"/>
    <property type="match status" value="1"/>
</dbReference>
<evidence type="ECO:0000313" key="3">
    <source>
        <dbReference type="EnsemblMetazoa" id="ASIC010454-PA"/>
    </source>
</evidence>
<feature type="domain" description="F-box" evidence="1">
    <location>
        <begin position="21"/>
        <end position="67"/>
    </location>
</feature>
<dbReference type="InterPro" id="IPR036047">
    <property type="entry name" value="F-box-like_dom_sf"/>
</dbReference>
<dbReference type="OrthoDB" id="2095648at2759"/>
<dbReference type="SMART" id="SM00256">
    <property type="entry name" value="FBOX"/>
    <property type="match status" value="1"/>
</dbReference>
<reference evidence="3" key="2">
    <citation type="submission" date="2020-05" db="UniProtKB">
        <authorList>
            <consortium name="EnsemblMetazoa"/>
        </authorList>
    </citation>
    <scope>IDENTIFICATION</scope>
</reference>
<keyword evidence="4" id="KW-1185">Reference proteome</keyword>
<evidence type="ECO:0000313" key="4">
    <source>
        <dbReference type="Proteomes" id="UP000030765"/>
    </source>
</evidence>
<accession>A0A084VXM0</accession>
<dbReference type="SUPFAM" id="SSF81383">
    <property type="entry name" value="F-box domain"/>
    <property type="match status" value="1"/>
</dbReference>
<sequence>MVKMTDRLCFLIRIISTAYFADPFDRLSDEVILHIFKWLPKKTLLACGEVSHRFNRVSKDETLWVRLDLSCRRIKTDALSDILNRGIVVLRMSQASIVRADNMSEAEFSHRTKLQYLDLSMCTVDKDVLCALLSSCRSLIKLSLENVPLNEQICAEIAANPTLESLNLTMCPGITATAMRTMAKGLTKLQSLNVGWAYLSSEAVTELVHNLTPHMLRLNLAGCRSTLANEGRAIPI</sequence>
<dbReference type="Pfam" id="PF13516">
    <property type="entry name" value="LRR_6"/>
    <property type="match status" value="1"/>
</dbReference>
<dbReference type="EMBL" id="ATLV01018097">
    <property type="status" value="NOT_ANNOTATED_CDS"/>
    <property type="molecule type" value="Genomic_DNA"/>
</dbReference>
<dbReference type="AlphaFoldDB" id="A0A084VXM0"/>
<name>A0A084VXM0_ANOSI</name>
<protein>
    <submittedName>
        <fullName evidence="2">AGAP005297-PA-like protein</fullName>
    </submittedName>
    <submittedName>
        <fullName evidence="3">F-box domain-containing protein</fullName>
    </submittedName>
</protein>
<gene>
    <name evidence="2" type="ORF">ZHAS_00010454</name>
</gene>
<dbReference type="VEuPathDB" id="VectorBase:ASIC010454"/>
<evidence type="ECO:0000259" key="1">
    <source>
        <dbReference type="PROSITE" id="PS50181"/>
    </source>
</evidence>
<reference evidence="2 4" key="1">
    <citation type="journal article" date="2014" name="BMC Genomics">
        <title>Genome sequence of Anopheles sinensis provides insight into genetics basis of mosquito competence for malaria parasites.</title>
        <authorList>
            <person name="Zhou D."/>
            <person name="Zhang D."/>
            <person name="Ding G."/>
            <person name="Shi L."/>
            <person name="Hou Q."/>
            <person name="Ye Y."/>
            <person name="Xu Y."/>
            <person name="Zhou H."/>
            <person name="Xiong C."/>
            <person name="Li S."/>
            <person name="Yu J."/>
            <person name="Hong S."/>
            <person name="Yu X."/>
            <person name="Zou P."/>
            <person name="Chen C."/>
            <person name="Chang X."/>
            <person name="Wang W."/>
            <person name="Lv Y."/>
            <person name="Sun Y."/>
            <person name="Ma L."/>
            <person name="Shen B."/>
            <person name="Zhu C."/>
        </authorList>
    </citation>
    <scope>NUCLEOTIDE SEQUENCE [LARGE SCALE GENOMIC DNA]</scope>
</reference>